<feature type="transmembrane region" description="Helical" evidence="9">
    <location>
        <begin position="355"/>
        <end position="376"/>
    </location>
</feature>
<dbReference type="PROSITE" id="PS50850">
    <property type="entry name" value="MFS"/>
    <property type="match status" value="1"/>
</dbReference>
<evidence type="ECO:0000313" key="11">
    <source>
        <dbReference type="EMBL" id="SBT06623.1"/>
    </source>
</evidence>
<dbReference type="InterPro" id="IPR024989">
    <property type="entry name" value="MFS_assoc_dom"/>
</dbReference>
<dbReference type="CDD" id="cd17335">
    <property type="entry name" value="MFS_MFSD6"/>
    <property type="match status" value="1"/>
</dbReference>
<proteinExistence type="predicted"/>
<feature type="transmembrane region" description="Helical" evidence="9">
    <location>
        <begin position="203"/>
        <end position="222"/>
    </location>
</feature>
<organism evidence="11 12">
    <name type="scientific">Candidatus Accumulibacter aalborgensis</name>
    <dbReference type="NCBI Taxonomy" id="1860102"/>
    <lineage>
        <taxon>Bacteria</taxon>
        <taxon>Pseudomonadati</taxon>
        <taxon>Pseudomonadota</taxon>
        <taxon>Betaproteobacteria</taxon>
        <taxon>Candidatus Accumulibacter</taxon>
    </lineage>
</organism>
<accession>A0A1A8XRN3</accession>
<reference evidence="11 12" key="1">
    <citation type="submission" date="2016-06" db="EMBL/GenBank/DDBJ databases">
        <authorList>
            <person name="Kjaerup R.B."/>
            <person name="Dalgaard T.S."/>
            <person name="Juul-Madsen H.R."/>
        </authorList>
    </citation>
    <scope>NUCLEOTIDE SEQUENCE [LARGE SCALE GENOMIC DNA]</scope>
    <source>
        <strain evidence="11">3</strain>
    </source>
</reference>
<feature type="domain" description="Major facilitator superfamily (MFS) profile" evidence="10">
    <location>
        <begin position="1"/>
        <end position="380"/>
    </location>
</feature>
<keyword evidence="12" id="KW-1185">Reference proteome</keyword>
<keyword evidence="4" id="KW-0997">Cell inner membrane</keyword>
<dbReference type="PANTHER" id="PTHR23522">
    <property type="entry name" value="BLL5896 PROTEIN"/>
    <property type="match status" value="1"/>
</dbReference>
<evidence type="ECO:0000256" key="9">
    <source>
        <dbReference type="SAM" id="Phobius"/>
    </source>
</evidence>
<dbReference type="NCBIfam" id="NF037955">
    <property type="entry name" value="mfs"/>
    <property type="match status" value="1"/>
</dbReference>
<dbReference type="AlphaFoldDB" id="A0A1A8XRN3"/>
<gene>
    <name evidence="11" type="ORF">ACCAA_350042</name>
</gene>
<dbReference type="Pfam" id="PF12832">
    <property type="entry name" value="MFS_1_like"/>
    <property type="match status" value="1"/>
</dbReference>
<dbReference type="Proteomes" id="UP000199169">
    <property type="component" value="Unassembled WGS sequence"/>
</dbReference>
<evidence type="ECO:0000259" key="10">
    <source>
        <dbReference type="PROSITE" id="PS50850"/>
    </source>
</evidence>
<dbReference type="InterPro" id="IPR036259">
    <property type="entry name" value="MFS_trans_sf"/>
</dbReference>
<dbReference type="Gene3D" id="1.20.1250.20">
    <property type="entry name" value="MFS general substrate transporter like domains"/>
    <property type="match status" value="2"/>
</dbReference>
<keyword evidence="6 9" id="KW-1133">Transmembrane helix</keyword>
<dbReference type="PANTHER" id="PTHR23522:SF10">
    <property type="entry name" value="3-PHENYLPROPIONIC ACID TRANSPORTER-RELATED"/>
    <property type="match status" value="1"/>
</dbReference>
<evidence type="ECO:0000256" key="1">
    <source>
        <dbReference type="ARBA" id="ARBA00004429"/>
    </source>
</evidence>
<evidence type="ECO:0000256" key="4">
    <source>
        <dbReference type="ARBA" id="ARBA00022519"/>
    </source>
</evidence>
<dbReference type="EMBL" id="FLQX01000111">
    <property type="protein sequence ID" value="SBT06623.1"/>
    <property type="molecule type" value="Genomic_DNA"/>
</dbReference>
<evidence type="ECO:0000256" key="2">
    <source>
        <dbReference type="ARBA" id="ARBA00022448"/>
    </source>
</evidence>
<sequence length="420" mass="45630">MHALPYWRLSGYYFFYFAFVGAFSPYFGLYLQSLSFSAWDIGLLMSQMQLMRLCAPFLWGALADHLAQRMAVVRLAALLSLIGFAGFFAVQGFVPVLLAMALLAFFWSAALPLVETVTFDHLRDQSGRYSRIRLWGSIGFILAVMATGALLDELPLPSLLWVIVGTLAGILIYALAIPEAPMHGYAEEPVPVATVIRQVHVKALFAACFAMSAAHGALYVFYSIHLSDHHYSKLLVGCLWSLGVLAEIVVFFFMVGLLHRFGLRTILLVSFAAAAVRFLMIGWGVEWLPVIVLAQLLHGLTFGAYHAAAIAAVNRWFPGRCQARGQALYSSVSFGAGGLVGGLLSGWTWEHLGAALTFSLSSAFALVGLIFVALWVNRADLDDAGQKATLRVPAPALQPPQTSGRSDGQLFADSDDSAVT</sequence>
<feature type="transmembrane region" description="Helical" evidence="9">
    <location>
        <begin position="37"/>
        <end position="59"/>
    </location>
</feature>
<evidence type="ECO:0000313" key="12">
    <source>
        <dbReference type="Proteomes" id="UP000199169"/>
    </source>
</evidence>
<feature type="region of interest" description="Disordered" evidence="8">
    <location>
        <begin position="392"/>
        <end position="420"/>
    </location>
</feature>
<dbReference type="InterPro" id="IPR026032">
    <property type="entry name" value="HcaT-like"/>
</dbReference>
<feature type="transmembrane region" description="Helical" evidence="9">
    <location>
        <begin position="265"/>
        <end position="285"/>
    </location>
</feature>
<keyword evidence="2" id="KW-0813">Transport</keyword>
<dbReference type="GO" id="GO:0030395">
    <property type="term" value="F:lactose binding"/>
    <property type="evidence" value="ECO:0007669"/>
    <property type="project" value="TreeGrafter"/>
</dbReference>
<comment type="subcellular location">
    <subcellularLocation>
        <location evidence="1">Cell inner membrane</location>
        <topology evidence="1">Multi-pass membrane protein</topology>
    </subcellularLocation>
</comment>
<feature type="transmembrane region" description="Helical" evidence="9">
    <location>
        <begin position="291"/>
        <end position="316"/>
    </location>
</feature>
<feature type="transmembrane region" description="Helical" evidence="9">
    <location>
        <begin position="71"/>
        <end position="90"/>
    </location>
</feature>
<feature type="transmembrane region" description="Helical" evidence="9">
    <location>
        <begin position="328"/>
        <end position="349"/>
    </location>
</feature>
<keyword evidence="3" id="KW-1003">Cell membrane</keyword>
<dbReference type="STRING" id="1860102.ACCAA_350042"/>
<feature type="transmembrane region" description="Helical" evidence="9">
    <location>
        <begin position="158"/>
        <end position="176"/>
    </location>
</feature>
<evidence type="ECO:0000256" key="8">
    <source>
        <dbReference type="SAM" id="MobiDB-lite"/>
    </source>
</evidence>
<evidence type="ECO:0000256" key="5">
    <source>
        <dbReference type="ARBA" id="ARBA00022692"/>
    </source>
</evidence>
<evidence type="ECO:0000256" key="6">
    <source>
        <dbReference type="ARBA" id="ARBA00022989"/>
    </source>
</evidence>
<dbReference type="PIRSF" id="PIRSF004925">
    <property type="entry name" value="HcaT"/>
    <property type="match status" value="1"/>
</dbReference>
<name>A0A1A8XRN3_9PROT</name>
<dbReference type="GO" id="GO:0005886">
    <property type="term" value="C:plasma membrane"/>
    <property type="evidence" value="ECO:0007669"/>
    <property type="project" value="UniProtKB-SubCell"/>
</dbReference>
<dbReference type="RefSeq" id="WP_186407259.1">
    <property type="nucleotide sequence ID" value="NZ_FLQX01000111.1"/>
</dbReference>
<dbReference type="SUPFAM" id="SSF103473">
    <property type="entry name" value="MFS general substrate transporter"/>
    <property type="match status" value="1"/>
</dbReference>
<feature type="transmembrane region" description="Helical" evidence="9">
    <location>
        <begin position="96"/>
        <end position="114"/>
    </location>
</feature>
<dbReference type="GO" id="GO:0015528">
    <property type="term" value="F:lactose:proton symporter activity"/>
    <property type="evidence" value="ECO:0007669"/>
    <property type="project" value="TreeGrafter"/>
</dbReference>
<keyword evidence="5 9" id="KW-0812">Transmembrane</keyword>
<protein>
    <submittedName>
        <fullName evidence="11">Major facilitator superfamily MFS_1</fullName>
    </submittedName>
</protein>
<keyword evidence="7 9" id="KW-0472">Membrane</keyword>
<feature type="transmembrane region" description="Helical" evidence="9">
    <location>
        <begin position="234"/>
        <end position="258"/>
    </location>
</feature>
<feature type="transmembrane region" description="Helical" evidence="9">
    <location>
        <begin position="12"/>
        <end position="31"/>
    </location>
</feature>
<evidence type="ECO:0000256" key="7">
    <source>
        <dbReference type="ARBA" id="ARBA00023136"/>
    </source>
</evidence>
<evidence type="ECO:0000256" key="3">
    <source>
        <dbReference type="ARBA" id="ARBA00022475"/>
    </source>
</evidence>
<feature type="transmembrane region" description="Helical" evidence="9">
    <location>
        <begin position="134"/>
        <end position="152"/>
    </location>
</feature>
<dbReference type="InterPro" id="IPR020846">
    <property type="entry name" value="MFS_dom"/>
</dbReference>